<dbReference type="AlphaFoldDB" id="A0A223M955"/>
<gene>
    <name evidence="4" type="primary">rnjB</name>
    <name evidence="4" type="ORF">CIB43_00177</name>
</gene>
<evidence type="ECO:0000313" key="5">
    <source>
        <dbReference type="Proteomes" id="UP000215452"/>
    </source>
</evidence>
<dbReference type="PANTHER" id="PTHR45663">
    <property type="entry name" value="GEO12009P1"/>
    <property type="match status" value="1"/>
</dbReference>
<name>A0A223M955_MESHO</name>
<dbReference type="InterPro" id="IPR036866">
    <property type="entry name" value="RibonucZ/Hydroxyglut_hydro"/>
</dbReference>
<dbReference type="Gene3D" id="3.40.30.10">
    <property type="entry name" value="Glutaredoxin"/>
    <property type="match status" value="1"/>
</dbReference>
<dbReference type="InterPro" id="IPR013766">
    <property type="entry name" value="Thioredoxin_domain"/>
</dbReference>
<dbReference type="EMBL" id="CP022714">
    <property type="protein sequence ID" value="ASU14088.1"/>
    <property type="molecule type" value="Genomic_DNA"/>
</dbReference>
<accession>A0A223M955</accession>
<dbReference type="PROSITE" id="PS51352">
    <property type="entry name" value="THIOREDOXIN_2"/>
    <property type="match status" value="1"/>
</dbReference>
<dbReference type="GO" id="GO:0015035">
    <property type="term" value="F:protein-disulfide reductase activity"/>
    <property type="evidence" value="ECO:0007669"/>
    <property type="project" value="TreeGrafter"/>
</dbReference>
<comment type="similarity">
    <text evidence="1">Belongs to the thioredoxin family.</text>
</comment>
<proteinExistence type="inferred from homology"/>
<dbReference type="EC" id="3.1.-.-" evidence="4"/>
<dbReference type="InterPro" id="IPR036249">
    <property type="entry name" value="Thioredoxin-like_sf"/>
</dbReference>
<dbReference type="Proteomes" id="UP000215452">
    <property type="component" value="Chromosome"/>
</dbReference>
<feature type="domain" description="Thioredoxin" evidence="3">
    <location>
        <begin position="204"/>
        <end position="334"/>
    </location>
</feature>
<dbReference type="Pfam" id="PF00085">
    <property type="entry name" value="Thioredoxin"/>
    <property type="match status" value="1"/>
</dbReference>
<dbReference type="GO" id="GO:0016787">
    <property type="term" value="F:hydrolase activity"/>
    <property type="evidence" value="ECO:0007669"/>
    <property type="project" value="UniProtKB-KW"/>
</dbReference>
<evidence type="ECO:0000256" key="2">
    <source>
        <dbReference type="ARBA" id="ARBA00023284"/>
    </source>
</evidence>
<dbReference type="CDD" id="cd02947">
    <property type="entry name" value="TRX_family"/>
    <property type="match status" value="1"/>
</dbReference>
<dbReference type="GO" id="GO:0005737">
    <property type="term" value="C:cytoplasm"/>
    <property type="evidence" value="ECO:0007669"/>
    <property type="project" value="TreeGrafter"/>
</dbReference>
<evidence type="ECO:0000313" key="4">
    <source>
        <dbReference type="EMBL" id="ASU14088.1"/>
    </source>
</evidence>
<protein>
    <submittedName>
        <fullName evidence="4">Ribonuclease J2</fullName>
        <ecNumber evidence="4">3.1.-.-</ecNumber>
    </submittedName>
</protein>
<sequence>MEQLYAKVLDQIAKSTTSIVDISESDFGLARPYKEDISEMIQLLKPKYFLPIQGLYRYLIVASNIAVANKVKRQNIIVLQNKRSANFIDGSLFSRKKISKGEEEIYVSGFGIGDVCFRVLKERDALSRNGLIIVSFLFDPIEKKIFSTPEITTYGILSRENREAYYEIIRKIIFNNFSNIKKINDKILKELQQKSQKNIKRKLLRIFDKEPSVSVLIHNIYPEVKKMKKMLWKQAENELKTGVVYLEFAADWCNDCKMQEPVNEELSKYFKDRSDVKLIKVDAEESKLFRQKGTKYEVLFVPTHFIFKDGQILFKQFNYVPAEVLIEKIEKALNS</sequence>
<dbReference type="InterPro" id="IPR041636">
    <property type="entry name" value="RNase_J_C"/>
</dbReference>
<organism evidence="4 5">
    <name type="scientific">Mesomycoplasma hyopneumoniae</name>
    <name type="common">Mycoplasma hyopneumoniae</name>
    <dbReference type="NCBI Taxonomy" id="2099"/>
    <lineage>
        <taxon>Bacteria</taxon>
        <taxon>Bacillati</taxon>
        <taxon>Mycoplasmatota</taxon>
        <taxon>Mycoplasmoidales</taxon>
        <taxon>Metamycoplasmataceae</taxon>
        <taxon>Mesomycoplasma</taxon>
    </lineage>
</organism>
<dbReference type="Gene3D" id="3.10.20.580">
    <property type="match status" value="1"/>
</dbReference>
<dbReference type="Gene3D" id="3.60.15.10">
    <property type="entry name" value="Ribonuclease Z/Hydroxyacylglutathione hydrolase-like"/>
    <property type="match status" value="1"/>
</dbReference>
<reference evidence="4 5" key="1">
    <citation type="submission" date="2017-08" db="EMBL/GenBank/DDBJ databases">
        <title>The complete genome sequence of a Mycoplasma hyopneumoniae isolate in Korea.</title>
        <authorList>
            <person name="Han J."/>
            <person name="Lee N."/>
        </authorList>
    </citation>
    <scope>NUCLEOTIDE SEQUENCE [LARGE SCALE GENOMIC DNA]</scope>
    <source>
        <strain evidence="4 5">KM014</strain>
    </source>
</reference>
<keyword evidence="2" id="KW-0676">Redox-active center</keyword>
<dbReference type="PANTHER" id="PTHR45663:SF11">
    <property type="entry name" value="GEO12009P1"/>
    <property type="match status" value="1"/>
</dbReference>
<keyword evidence="4" id="KW-0378">Hydrolase</keyword>
<evidence type="ECO:0000259" key="3">
    <source>
        <dbReference type="PROSITE" id="PS51352"/>
    </source>
</evidence>
<evidence type="ECO:0000256" key="1">
    <source>
        <dbReference type="ARBA" id="ARBA00008987"/>
    </source>
</evidence>
<dbReference type="SUPFAM" id="SSF52833">
    <property type="entry name" value="Thioredoxin-like"/>
    <property type="match status" value="1"/>
</dbReference>
<dbReference type="Pfam" id="PF17770">
    <property type="entry name" value="RNase_J_C"/>
    <property type="match status" value="1"/>
</dbReference>